<comment type="caution">
    <text evidence="1">The sequence shown here is derived from an EMBL/GenBank/DDBJ whole genome shotgun (WGS) entry which is preliminary data.</text>
</comment>
<accession>A0AAD6T701</accession>
<proteinExistence type="predicted"/>
<evidence type="ECO:0000313" key="1">
    <source>
        <dbReference type="EMBL" id="KAJ7040996.1"/>
    </source>
</evidence>
<gene>
    <name evidence="1" type="ORF">C8F04DRAFT_1081294</name>
</gene>
<evidence type="ECO:0000313" key="2">
    <source>
        <dbReference type="Proteomes" id="UP001218188"/>
    </source>
</evidence>
<dbReference type="EMBL" id="JARJCM010000019">
    <property type="protein sequence ID" value="KAJ7040996.1"/>
    <property type="molecule type" value="Genomic_DNA"/>
</dbReference>
<sequence length="207" mass="24264">MSYNDVVGIPDSFSAYASFQYRLWFTWRGLPPDKLRQPHIYPDLWPETLSACPWLWDDESGDEECIKAFAEDSSLLPQMLLVDWANACRALQAHQSSTRTTLPHPLHPLTSEIRLYFIAWLMVTAPPQSRGDFEPVRKIEKFISDWAELIAMPDSPQCCDFCEISHILPLWIGTMRQVYELDHLRSIPRNHECSCWERYFQFLHRSS</sequence>
<dbReference type="Proteomes" id="UP001218188">
    <property type="component" value="Unassembled WGS sequence"/>
</dbReference>
<keyword evidence="2" id="KW-1185">Reference proteome</keyword>
<name>A0AAD6T701_9AGAR</name>
<organism evidence="1 2">
    <name type="scientific">Mycena alexandri</name>
    <dbReference type="NCBI Taxonomy" id="1745969"/>
    <lineage>
        <taxon>Eukaryota</taxon>
        <taxon>Fungi</taxon>
        <taxon>Dikarya</taxon>
        <taxon>Basidiomycota</taxon>
        <taxon>Agaricomycotina</taxon>
        <taxon>Agaricomycetes</taxon>
        <taxon>Agaricomycetidae</taxon>
        <taxon>Agaricales</taxon>
        <taxon>Marasmiineae</taxon>
        <taxon>Mycenaceae</taxon>
        <taxon>Mycena</taxon>
    </lineage>
</organism>
<reference evidence="1" key="1">
    <citation type="submission" date="2023-03" db="EMBL/GenBank/DDBJ databases">
        <title>Massive genome expansion in bonnet fungi (Mycena s.s.) driven by repeated elements and novel gene families across ecological guilds.</title>
        <authorList>
            <consortium name="Lawrence Berkeley National Laboratory"/>
            <person name="Harder C.B."/>
            <person name="Miyauchi S."/>
            <person name="Viragh M."/>
            <person name="Kuo A."/>
            <person name="Thoen E."/>
            <person name="Andreopoulos B."/>
            <person name="Lu D."/>
            <person name="Skrede I."/>
            <person name="Drula E."/>
            <person name="Henrissat B."/>
            <person name="Morin E."/>
            <person name="Kohler A."/>
            <person name="Barry K."/>
            <person name="LaButti K."/>
            <person name="Morin E."/>
            <person name="Salamov A."/>
            <person name="Lipzen A."/>
            <person name="Mereny Z."/>
            <person name="Hegedus B."/>
            <person name="Baldrian P."/>
            <person name="Stursova M."/>
            <person name="Weitz H."/>
            <person name="Taylor A."/>
            <person name="Grigoriev I.V."/>
            <person name="Nagy L.G."/>
            <person name="Martin F."/>
            <person name="Kauserud H."/>
        </authorList>
    </citation>
    <scope>NUCLEOTIDE SEQUENCE</scope>
    <source>
        <strain evidence="1">CBHHK200</strain>
    </source>
</reference>
<protein>
    <submittedName>
        <fullName evidence="1">Uncharacterized protein</fullName>
    </submittedName>
</protein>
<dbReference type="AlphaFoldDB" id="A0AAD6T701"/>